<dbReference type="AlphaFoldDB" id="A0A848LBF6"/>
<evidence type="ECO:0000313" key="1">
    <source>
        <dbReference type="EMBL" id="NMO04918.1"/>
    </source>
</evidence>
<comment type="caution">
    <text evidence="1">The sequence shown here is derived from an EMBL/GenBank/DDBJ whole genome shotgun (WGS) entry which is preliminary data.</text>
</comment>
<evidence type="ECO:0000313" key="2">
    <source>
        <dbReference type="Proteomes" id="UP000550729"/>
    </source>
</evidence>
<protein>
    <submittedName>
        <fullName evidence="1">Uncharacterized protein</fullName>
    </submittedName>
</protein>
<proteinExistence type="predicted"/>
<dbReference type="EMBL" id="JABBNB010000044">
    <property type="protein sequence ID" value="NMO04918.1"/>
    <property type="molecule type" value="Genomic_DNA"/>
</dbReference>
<reference evidence="1 2" key="1">
    <citation type="submission" date="2020-04" db="EMBL/GenBank/DDBJ databases">
        <title>Gordonia sp. nov. TBRC 11910.</title>
        <authorList>
            <person name="Suriyachadkun C."/>
        </authorList>
    </citation>
    <scope>NUCLEOTIDE SEQUENCE [LARGE SCALE GENOMIC DNA]</scope>
    <source>
        <strain evidence="1 2">TBRC 11910</strain>
    </source>
</reference>
<sequence>MQTTHRITAGLAGLGAATVLGFGLAGAATAGTMPITRPGEPTVAMTLTNHTDKTQYLIGATPGQGGSWVNAPKTRLAPGTSETITATAPFANQLTVNAQYRVGLGGPVANYEIHDSSHNVNTQFTGVSGNHAGNYWIHTNISSHYPNANVGYDLW</sequence>
<dbReference type="RefSeq" id="WP_170197421.1">
    <property type="nucleotide sequence ID" value="NZ_JABBNB010000044.1"/>
</dbReference>
<gene>
    <name evidence="1" type="ORF">HH308_27200</name>
</gene>
<accession>A0A848LBF6</accession>
<dbReference type="Proteomes" id="UP000550729">
    <property type="component" value="Unassembled WGS sequence"/>
</dbReference>
<name>A0A848LBF6_9ACTN</name>
<organism evidence="1 2">
    <name type="scientific">Gordonia asplenii</name>
    <dbReference type="NCBI Taxonomy" id="2725283"/>
    <lineage>
        <taxon>Bacteria</taxon>
        <taxon>Bacillati</taxon>
        <taxon>Actinomycetota</taxon>
        <taxon>Actinomycetes</taxon>
        <taxon>Mycobacteriales</taxon>
        <taxon>Gordoniaceae</taxon>
        <taxon>Gordonia</taxon>
    </lineage>
</organism>
<keyword evidence="2" id="KW-1185">Reference proteome</keyword>